<comment type="caution">
    <text evidence="5">The sequence shown here is derived from an EMBL/GenBank/DDBJ whole genome shotgun (WGS) entry which is preliminary data.</text>
</comment>
<keyword evidence="2" id="KW-0472">Membrane</keyword>
<organism evidence="5 6">
    <name type="scientific">Adineta steineri</name>
    <dbReference type="NCBI Taxonomy" id="433720"/>
    <lineage>
        <taxon>Eukaryota</taxon>
        <taxon>Metazoa</taxon>
        <taxon>Spiralia</taxon>
        <taxon>Gnathifera</taxon>
        <taxon>Rotifera</taxon>
        <taxon>Eurotatoria</taxon>
        <taxon>Bdelloidea</taxon>
        <taxon>Adinetida</taxon>
        <taxon>Adinetidae</taxon>
        <taxon>Adineta</taxon>
    </lineage>
</organism>
<dbReference type="SUPFAM" id="SSF117892">
    <property type="entry name" value="Band 7/SPFH domain"/>
    <property type="match status" value="1"/>
</dbReference>
<evidence type="ECO:0000256" key="1">
    <source>
        <dbReference type="SAM" id="Coils"/>
    </source>
</evidence>
<dbReference type="EMBL" id="CAJOBB010000874">
    <property type="protein sequence ID" value="CAF3768595.1"/>
    <property type="molecule type" value="Genomic_DNA"/>
</dbReference>
<accession>A0A818ZH24</accession>
<dbReference type="InterPro" id="IPR036013">
    <property type="entry name" value="Band_7/SPFH_dom_sf"/>
</dbReference>
<name>A0A818ZH24_9BILA</name>
<dbReference type="InterPro" id="IPR001107">
    <property type="entry name" value="Band_7"/>
</dbReference>
<feature type="domain" description="Band 7" evidence="3">
    <location>
        <begin position="32"/>
        <end position="199"/>
    </location>
</feature>
<feature type="domain" description="Membrane-bound transcription factor site-1 protease-like N-terminal" evidence="4">
    <location>
        <begin position="414"/>
        <end position="466"/>
    </location>
</feature>
<keyword evidence="1" id="KW-0175">Coiled coil</keyword>
<dbReference type="Pfam" id="PF23001">
    <property type="entry name" value="MBTP1_N"/>
    <property type="match status" value="1"/>
</dbReference>
<dbReference type="InterPro" id="IPR055143">
    <property type="entry name" value="MBTP1_N"/>
</dbReference>
<evidence type="ECO:0000256" key="2">
    <source>
        <dbReference type="SAM" id="Phobius"/>
    </source>
</evidence>
<feature type="coiled-coil region" evidence="1">
    <location>
        <begin position="182"/>
        <end position="227"/>
    </location>
</feature>
<evidence type="ECO:0000313" key="6">
    <source>
        <dbReference type="Proteomes" id="UP000663868"/>
    </source>
</evidence>
<protein>
    <recommendedName>
        <fullName evidence="7">Band 7 domain-containing protein</fullName>
    </recommendedName>
</protein>
<dbReference type="AlphaFoldDB" id="A0A818ZH24"/>
<gene>
    <name evidence="5" type="ORF">KXQ929_LOCUS15231</name>
</gene>
<evidence type="ECO:0000313" key="5">
    <source>
        <dbReference type="EMBL" id="CAF3768595.1"/>
    </source>
</evidence>
<dbReference type="Proteomes" id="UP000663868">
    <property type="component" value="Unassembled WGS sequence"/>
</dbReference>
<evidence type="ECO:0008006" key="7">
    <source>
        <dbReference type="Google" id="ProtNLM"/>
    </source>
</evidence>
<feature type="transmembrane region" description="Helical" evidence="2">
    <location>
        <begin position="6"/>
        <end position="26"/>
    </location>
</feature>
<keyword evidence="2" id="KW-1133">Transmembrane helix</keyword>
<sequence>MAGASVILIFAGVVLSLITIVSLLIASMGRLNTDQIAISYNMISKKLSRDVQASGLHLNAPGFKFIIFPSVFTSMEFDDISCLNHDGVSINLDVTLQFQADPKHLYDIVLQFKDFEGYKKILYATGRAAVHDTCAHFNTTAFQSMRGYFQVKLLEEMKGTFSPFYAILRDLQVNNVRRPGDFETAVKDKEAAKENIKIAENERPKLLTQARTEYQKALKQAQIIKERADTDSNIILNQADAEAQAVRTRYTLETDTYAELKRKMQLSVESLLNYMAIRVIGSSKNDVYINLKSPAQDIYNEENAFLFILETTQQKLYDGSKNFFRKLKDSTISNETKSLPIISCCSSMHCTIPIVSICDYCEKQYCSNHLTPCLQCNKTYCPYCSTNIDEILPCNITADQNEQKINVQYKTKPIQDEFIIQFTGYYNTITRSNYLTRVFERNHVSYEIIQRNNLLQHYPSDFDIVR</sequence>
<keyword evidence="2" id="KW-0812">Transmembrane</keyword>
<feature type="non-terminal residue" evidence="5">
    <location>
        <position position="466"/>
    </location>
</feature>
<proteinExistence type="predicted"/>
<evidence type="ECO:0000259" key="3">
    <source>
        <dbReference type="Pfam" id="PF01145"/>
    </source>
</evidence>
<evidence type="ECO:0000259" key="4">
    <source>
        <dbReference type="Pfam" id="PF23001"/>
    </source>
</evidence>
<reference evidence="5" key="1">
    <citation type="submission" date="2021-02" db="EMBL/GenBank/DDBJ databases">
        <authorList>
            <person name="Nowell W R."/>
        </authorList>
    </citation>
    <scope>NUCLEOTIDE SEQUENCE</scope>
</reference>
<dbReference type="Pfam" id="PF01145">
    <property type="entry name" value="Band_7"/>
    <property type="match status" value="1"/>
</dbReference>